<dbReference type="EMBL" id="BQNB010020369">
    <property type="protein sequence ID" value="GJT95233.1"/>
    <property type="molecule type" value="Genomic_DNA"/>
</dbReference>
<keyword evidence="2" id="KW-1185">Reference proteome</keyword>
<accession>A0ABQ5I571</accession>
<reference evidence="1" key="2">
    <citation type="submission" date="2022-01" db="EMBL/GenBank/DDBJ databases">
        <authorList>
            <person name="Yamashiro T."/>
            <person name="Shiraishi A."/>
            <person name="Satake H."/>
            <person name="Nakayama K."/>
        </authorList>
    </citation>
    <scope>NUCLEOTIDE SEQUENCE</scope>
</reference>
<name>A0ABQ5I571_9ASTR</name>
<gene>
    <name evidence="1" type="ORF">Tco_1090751</name>
</gene>
<evidence type="ECO:0000313" key="1">
    <source>
        <dbReference type="EMBL" id="GJT95233.1"/>
    </source>
</evidence>
<reference evidence="1" key="1">
    <citation type="journal article" date="2022" name="Int. J. Mol. Sci.">
        <title>Draft Genome of Tanacetum Coccineum: Genomic Comparison of Closely Related Tanacetum-Family Plants.</title>
        <authorList>
            <person name="Yamashiro T."/>
            <person name="Shiraishi A."/>
            <person name="Nakayama K."/>
            <person name="Satake H."/>
        </authorList>
    </citation>
    <scope>NUCLEOTIDE SEQUENCE</scope>
</reference>
<protein>
    <submittedName>
        <fullName evidence="1">Uncharacterized protein</fullName>
    </submittedName>
</protein>
<evidence type="ECO:0000313" key="2">
    <source>
        <dbReference type="Proteomes" id="UP001151760"/>
    </source>
</evidence>
<proteinExistence type="predicted"/>
<comment type="caution">
    <text evidence="1">The sequence shown here is derived from an EMBL/GenBank/DDBJ whole genome shotgun (WGS) entry which is preliminary data.</text>
</comment>
<sequence length="207" mass="23764">MDHLSSTFYFRFEAQSCEQNNNCQYFSRRAKVLVTLKTEVIGFEHLKDLYAEDDDFKQFWENKIVQPYVKLDGHFYKAELKYSTSFHPEMIRGKLSMGKTPFQIVYQCSPKQAIDLIHLLALPGHSITTQNMAERIEAVQGEDGISLEFQRGCEYSDAHSKLGLVSHQSHNSPDQLNTEAEVVQIILTWIDNDIYSTVDACPNASKM</sequence>
<organism evidence="1 2">
    <name type="scientific">Tanacetum coccineum</name>
    <dbReference type="NCBI Taxonomy" id="301880"/>
    <lineage>
        <taxon>Eukaryota</taxon>
        <taxon>Viridiplantae</taxon>
        <taxon>Streptophyta</taxon>
        <taxon>Embryophyta</taxon>
        <taxon>Tracheophyta</taxon>
        <taxon>Spermatophyta</taxon>
        <taxon>Magnoliopsida</taxon>
        <taxon>eudicotyledons</taxon>
        <taxon>Gunneridae</taxon>
        <taxon>Pentapetalae</taxon>
        <taxon>asterids</taxon>
        <taxon>campanulids</taxon>
        <taxon>Asterales</taxon>
        <taxon>Asteraceae</taxon>
        <taxon>Asteroideae</taxon>
        <taxon>Anthemideae</taxon>
        <taxon>Anthemidinae</taxon>
        <taxon>Tanacetum</taxon>
    </lineage>
</organism>
<dbReference type="Proteomes" id="UP001151760">
    <property type="component" value="Unassembled WGS sequence"/>
</dbReference>